<name>A0A9W6PN51_9ACTN</name>
<organism evidence="2 3">
    <name type="scientific">Kitasatospora phosalacinea</name>
    <dbReference type="NCBI Taxonomy" id="2065"/>
    <lineage>
        <taxon>Bacteria</taxon>
        <taxon>Bacillati</taxon>
        <taxon>Actinomycetota</taxon>
        <taxon>Actinomycetes</taxon>
        <taxon>Kitasatosporales</taxon>
        <taxon>Streptomycetaceae</taxon>
        <taxon>Kitasatospora</taxon>
    </lineage>
</organism>
<dbReference type="AlphaFoldDB" id="A0A9W6PN51"/>
<accession>A0A9W6PN51</accession>
<evidence type="ECO:0000256" key="1">
    <source>
        <dbReference type="SAM" id="MobiDB-lite"/>
    </source>
</evidence>
<evidence type="ECO:0000313" key="3">
    <source>
        <dbReference type="Proteomes" id="UP001165143"/>
    </source>
</evidence>
<sequence length="95" mass="10152">MLQADSPADSTAPSGVSSDQFHRRFRELCPQGSRETTGDVKTTQPKSSLRTCHTVPRNPACRGVHIHTPVLTFPNSRSAVQAALLLALAAGSEVK</sequence>
<protein>
    <submittedName>
        <fullName evidence="2">Uncharacterized protein</fullName>
    </submittedName>
</protein>
<dbReference type="RefSeq" id="WP_033252886.1">
    <property type="nucleotide sequence ID" value="NZ_BSRX01000047.1"/>
</dbReference>
<dbReference type="EMBL" id="BSRX01000047">
    <property type="protein sequence ID" value="GLW58086.1"/>
    <property type="molecule type" value="Genomic_DNA"/>
</dbReference>
<feature type="compositionally biased region" description="Polar residues" evidence="1">
    <location>
        <begin position="33"/>
        <end position="51"/>
    </location>
</feature>
<comment type="caution">
    <text evidence="2">The sequence shown here is derived from an EMBL/GenBank/DDBJ whole genome shotgun (WGS) entry which is preliminary data.</text>
</comment>
<gene>
    <name evidence="2" type="ORF">Kpho01_60970</name>
</gene>
<feature type="compositionally biased region" description="Polar residues" evidence="1">
    <location>
        <begin position="8"/>
        <end position="19"/>
    </location>
</feature>
<proteinExistence type="predicted"/>
<dbReference type="Proteomes" id="UP001165143">
    <property type="component" value="Unassembled WGS sequence"/>
</dbReference>
<feature type="region of interest" description="Disordered" evidence="1">
    <location>
        <begin position="1"/>
        <end position="54"/>
    </location>
</feature>
<reference evidence="2" key="1">
    <citation type="submission" date="2023-02" db="EMBL/GenBank/DDBJ databases">
        <title>Kitasatospora phosalacinea NBRC 14362.</title>
        <authorList>
            <person name="Ichikawa N."/>
            <person name="Sato H."/>
            <person name="Tonouchi N."/>
        </authorList>
    </citation>
    <scope>NUCLEOTIDE SEQUENCE</scope>
    <source>
        <strain evidence="2">NBRC 14362</strain>
    </source>
</reference>
<evidence type="ECO:0000313" key="2">
    <source>
        <dbReference type="EMBL" id="GLW58086.1"/>
    </source>
</evidence>